<comment type="caution">
    <text evidence="1">The sequence shown here is derived from an EMBL/GenBank/DDBJ whole genome shotgun (WGS) entry which is preliminary data.</text>
</comment>
<keyword evidence="2" id="KW-1185">Reference proteome</keyword>
<reference evidence="1" key="2">
    <citation type="submission" date="2020-09" db="EMBL/GenBank/DDBJ databases">
        <authorList>
            <person name="Sun Q."/>
            <person name="Zhou Y."/>
        </authorList>
    </citation>
    <scope>NUCLEOTIDE SEQUENCE</scope>
    <source>
        <strain evidence="1">CGMCC 1.12924</strain>
    </source>
</reference>
<evidence type="ECO:0008006" key="3">
    <source>
        <dbReference type="Google" id="ProtNLM"/>
    </source>
</evidence>
<evidence type="ECO:0000313" key="2">
    <source>
        <dbReference type="Proteomes" id="UP000652231"/>
    </source>
</evidence>
<organism evidence="1 2">
    <name type="scientific">Planktosalinus lacus</name>
    <dbReference type="NCBI Taxonomy" id="1526573"/>
    <lineage>
        <taxon>Bacteria</taxon>
        <taxon>Pseudomonadati</taxon>
        <taxon>Bacteroidota</taxon>
        <taxon>Flavobacteriia</taxon>
        <taxon>Flavobacteriales</taxon>
        <taxon>Flavobacteriaceae</taxon>
        <taxon>Planktosalinus</taxon>
    </lineage>
</organism>
<reference evidence="1" key="1">
    <citation type="journal article" date="2014" name="Int. J. Syst. Evol. Microbiol.">
        <title>Complete genome sequence of Corynebacterium casei LMG S-19264T (=DSM 44701T), isolated from a smear-ripened cheese.</title>
        <authorList>
            <consortium name="US DOE Joint Genome Institute (JGI-PGF)"/>
            <person name="Walter F."/>
            <person name="Albersmeier A."/>
            <person name="Kalinowski J."/>
            <person name="Ruckert C."/>
        </authorList>
    </citation>
    <scope>NUCLEOTIDE SEQUENCE</scope>
    <source>
        <strain evidence="1">CGMCC 1.12924</strain>
    </source>
</reference>
<dbReference type="Pfam" id="PF11013">
    <property type="entry name" value="DUF2851"/>
    <property type="match status" value="1"/>
</dbReference>
<dbReference type="AlphaFoldDB" id="A0A8J2V9W5"/>
<name>A0A8J2V9W5_9FLAO</name>
<evidence type="ECO:0000313" key="1">
    <source>
        <dbReference type="EMBL" id="GGD88606.1"/>
    </source>
</evidence>
<proteinExistence type="predicted"/>
<dbReference type="InterPro" id="IPR021272">
    <property type="entry name" value="DUF2851"/>
</dbReference>
<dbReference type="Proteomes" id="UP000652231">
    <property type="component" value="Unassembled WGS sequence"/>
</dbReference>
<gene>
    <name evidence="1" type="ORF">GCM10011312_10620</name>
</gene>
<accession>A0A8J2V9W5</accession>
<dbReference type="RefSeq" id="WP_188440284.1">
    <property type="nucleotide sequence ID" value="NZ_BMGK01000004.1"/>
</dbReference>
<sequence length="423" mass="49469">MQEDFLHYLWKFQKFSKSQLKSQNDEQIHIVQQGNHNQDAGPDFFNAHIRIDNQLWVGNVEIHLKSSDWYAHHHETDAAYDNVILHVVWQHDVDVFRNNRTVIPTLELKGKIDTATLSNYHKLFSGKNTWIACEGSFAETDDFLLQNWLERLYFERLENKSKFIFKLLEKTKNNWEAVLFLMLAKNFGLKKNGEAFLSIAQSFDFSVLKKSQQSLLQLEALFLGQAGILEIISDDKYLQSLKKEYDFLKHKYILNNQNVLPVQFFRLRPVNFPTIRLAQLAAVYNENNQLFSEISEAKKKKSIYALFKVSASRFWDTHYHFKSVSPKRKKALTKSFVDLIIINTILPVLFCYFKYQGKAIPDYLLELISSIESEQNSMITKFNNLKVVSRNAMHSQALIELKTNYCDKKKCVECAVGNNLLKR</sequence>
<protein>
    <recommendedName>
        <fullName evidence="3">DUF2851 domain-containing protein</fullName>
    </recommendedName>
</protein>
<dbReference type="EMBL" id="BMGK01000004">
    <property type="protein sequence ID" value="GGD88606.1"/>
    <property type="molecule type" value="Genomic_DNA"/>
</dbReference>